<dbReference type="Proteomes" id="UP001253193">
    <property type="component" value="Unassembled WGS sequence"/>
</dbReference>
<gene>
    <name evidence="2" type="ORF">QX249_24675</name>
</gene>
<evidence type="ECO:0000313" key="3">
    <source>
        <dbReference type="Proteomes" id="UP001253193"/>
    </source>
</evidence>
<feature type="transmembrane region" description="Helical" evidence="1">
    <location>
        <begin position="188"/>
        <end position="210"/>
    </location>
</feature>
<dbReference type="RefSeq" id="WP_311020920.1">
    <property type="nucleotide sequence ID" value="NZ_JAUHGG010000012.1"/>
</dbReference>
<comment type="caution">
    <text evidence="2">The sequence shown here is derived from an EMBL/GenBank/DDBJ whole genome shotgun (WGS) entry which is preliminary data.</text>
</comment>
<proteinExistence type="predicted"/>
<evidence type="ECO:0000313" key="2">
    <source>
        <dbReference type="EMBL" id="MDS1823840.1"/>
    </source>
</evidence>
<feature type="transmembrane region" description="Helical" evidence="1">
    <location>
        <begin position="25"/>
        <end position="46"/>
    </location>
</feature>
<dbReference type="EMBL" id="JAUHGG010000012">
    <property type="protein sequence ID" value="MDS1823840.1"/>
    <property type="molecule type" value="Genomic_DNA"/>
</dbReference>
<reference evidence="2" key="1">
    <citation type="submission" date="2023-06" db="EMBL/GenBank/DDBJ databases">
        <title>Genomic Diversity of Vibrio spp. and Metagenomic Analysis of Pathogens in Florida Gulf Coastal Waters Following Hurricane Ian.</title>
        <authorList>
            <person name="Brumfield K.D."/>
        </authorList>
    </citation>
    <scope>NUCLEOTIDE SEQUENCE</scope>
    <source>
        <strain evidence="2">WBS2B-138</strain>
    </source>
</reference>
<evidence type="ECO:0000256" key="1">
    <source>
        <dbReference type="SAM" id="Phobius"/>
    </source>
</evidence>
<name>A0AAW8Q8I4_VIBPH</name>
<keyword evidence="1" id="KW-0472">Membrane</keyword>
<dbReference type="AlphaFoldDB" id="A0AAW8Q8I4"/>
<organism evidence="2 3">
    <name type="scientific">Vibrio parahaemolyticus</name>
    <dbReference type="NCBI Taxonomy" id="670"/>
    <lineage>
        <taxon>Bacteria</taxon>
        <taxon>Pseudomonadati</taxon>
        <taxon>Pseudomonadota</taxon>
        <taxon>Gammaproteobacteria</taxon>
        <taxon>Vibrionales</taxon>
        <taxon>Vibrionaceae</taxon>
        <taxon>Vibrio</taxon>
    </lineage>
</organism>
<keyword evidence="1" id="KW-0812">Transmembrane</keyword>
<sequence>MILPKIKEGFKSCILRFGSKNSLKYVIALSLLHVVVGIGTALIINISHIQGSYESEELFSSMGYSCLEDKQEIDKKIQEGNEYASCDTLLKAQEKIYFSDEKVHAKQQRELLGKDIVSYLILNKSALINSNTANWNFVIRAMQYNFDEQSNHQGMSDEAKERSLKTLQTLSSVRETSNSALEVLYNSWILLFTPIILYAWLVCFFASIIIRKKLDNHE</sequence>
<protein>
    <submittedName>
        <fullName evidence="2">Uncharacterized protein</fullName>
    </submittedName>
</protein>
<keyword evidence="1" id="KW-1133">Transmembrane helix</keyword>
<accession>A0AAW8Q8I4</accession>